<keyword evidence="6 10" id="KW-0133">Cell shape</keyword>
<dbReference type="RefSeq" id="WP_093920714.1">
    <property type="nucleotide sequence ID" value="NZ_FONW01000009.1"/>
</dbReference>
<dbReference type="STRING" id="655355.SAMN05216283_10918"/>
<reference evidence="15 16" key="1">
    <citation type="submission" date="2016-10" db="EMBL/GenBank/DDBJ databases">
        <authorList>
            <person name="de Groot N.N."/>
        </authorList>
    </citation>
    <scope>NUCLEOTIDE SEQUENCE [LARGE SCALE GENOMIC DNA]</scope>
    <source>
        <strain evidence="15 16">CGMCC 1.9156</strain>
    </source>
</reference>
<dbReference type="SUPFAM" id="SSF53244">
    <property type="entry name" value="MurD-like peptide ligases, peptide-binding domain"/>
    <property type="match status" value="1"/>
</dbReference>
<dbReference type="InterPro" id="IPR005863">
    <property type="entry name" value="UDP-N-AcMur_synth"/>
</dbReference>
<dbReference type="GO" id="GO:0047480">
    <property type="term" value="F:UDP-N-acetylmuramoyl-tripeptide-D-alanyl-D-alanine ligase activity"/>
    <property type="evidence" value="ECO:0007669"/>
    <property type="project" value="UniProtKB-UniRule"/>
</dbReference>
<evidence type="ECO:0000256" key="7">
    <source>
        <dbReference type="ARBA" id="ARBA00022984"/>
    </source>
</evidence>
<name>A0A1I2JQN6_9BACT</name>
<comment type="pathway">
    <text evidence="10 11">Cell wall biogenesis; peptidoglycan biosynthesis.</text>
</comment>
<dbReference type="PANTHER" id="PTHR43024:SF1">
    <property type="entry name" value="UDP-N-ACETYLMURAMOYL-TRIPEPTIDE--D-ALANYL-D-ALANINE LIGASE"/>
    <property type="match status" value="1"/>
</dbReference>
<organism evidence="15 16">
    <name type="scientific">Sunxiuqinia elliptica</name>
    <dbReference type="NCBI Taxonomy" id="655355"/>
    <lineage>
        <taxon>Bacteria</taxon>
        <taxon>Pseudomonadati</taxon>
        <taxon>Bacteroidota</taxon>
        <taxon>Bacteroidia</taxon>
        <taxon>Marinilabiliales</taxon>
        <taxon>Prolixibacteraceae</taxon>
        <taxon>Sunxiuqinia</taxon>
    </lineage>
</organism>
<dbReference type="InterPro" id="IPR036565">
    <property type="entry name" value="Mur-like_cat_sf"/>
</dbReference>
<evidence type="ECO:0000256" key="9">
    <source>
        <dbReference type="ARBA" id="ARBA00023316"/>
    </source>
</evidence>
<dbReference type="GO" id="GO:0009252">
    <property type="term" value="P:peptidoglycan biosynthetic process"/>
    <property type="evidence" value="ECO:0007669"/>
    <property type="project" value="UniProtKB-UniRule"/>
</dbReference>
<dbReference type="InterPro" id="IPR036615">
    <property type="entry name" value="Mur_ligase_C_dom_sf"/>
</dbReference>
<sequence length="431" mass="47868">MKIEQLHQLFLSYPTVTTDSRQITPGSLFFALKGPNFDGNQYAADALTKGAAYCIVDDRSLPNNEQFIIVEDVLTALQQLAAFHRQQFQIPVLGITGTNGKTTTKELIVAVLQQKYKVTYTQGNLNNHIGVPLTLLSITEKTEVAVIEMGANHPGEIKLLSQLADPTLGIITNIGKAHLEGFGSFEGVIKTKSELYDHLRKHDRACFINTDNQLLTQQAAGLEQLSYGQQESADLRGEIQDSPYYLTVKALFPKGWLYLKSKLIGAYNTENILAAARIGMYFKIDPLLIQKAIENYAPTNNRSQLMTVGTTKIIMDAYNANPTSMHASLVNFEAISHPNKIVILGDMLELGSQCEVEHQKIADEVETMTLAHKFLVGKAFAQTRTSSKTKKFDNVELLSDYLYQQKLTENSLVLIKGSRGIKLEKALEVLK</sequence>
<dbReference type="UniPathway" id="UPA00219"/>
<dbReference type="GO" id="GO:0005524">
    <property type="term" value="F:ATP binding"/>
    <property type="evidence" value="ECO:0007669"/>
    <property type="project" value="UniProtKB-UniRule"/>
</dbReference>
<keyword evidence="2 10" id="KW-0436">Ligase</keyword>
<dbReference type="InterPro" id="IPR000713">
    <property type="entry name" value="Mur_ligase_N"/>
</dbReference>
<keyword evidence="8 10" id="KW-0131">Cell cycle</keyword>
<keyword evidence="16" id="KW-1185">Reference proteome</keyword>
<dbReference type="SUPFAM" id="SSF63418">
    <property type="entry name" value="MurE/MurF N-terminal domain"/>
    <property type="match status" value="1"/>
</dbReference>
<dbReference type="Pfam" id="PF01225">
    <property type="entry name" value="Mur_ligase"/>
    <property type="match status" value="1"/>
</dbReference>
<dbReference type="GO" id="GO:0008360">
    <property type="term" value="P:regulation of cell shape"/>
    <property type="evidence" value="ECO:0007669"/>
    <property type="project" value="UniProtKB-KW"/>
</dbReference>
<feature type="binding site" evidence="10">
    <location>
        <begin position="97"/>
        <end position="103"/>
    </location>
    <ligand>
        <name>ATP</name>
        <dbReference type="ChEBI" id="CHEBI:30616"/>
    </ligand>
</feature>
<feature type="domain" description="Mur ligase C-terminal" evidence="13">
    <location>
        <begin position="302"/>
        <end position="419"/>
    </location>
</feature>
<keyword evidence="1 10" id="KW-0963">Cytoplasm</keyword>
<comment type="function">
    <text evidence="10 11">Involved in cell wall formation. Catalyzes the final step in the synthesis of UDP-N-acetylmuramoyl-pentapeptide, the precursor of murein.</text>
</comment>
<dbReference type="SUPFAM" id="SSF53623">
    <property type="entry name" value="MurD-like peptide ligases, catalytic domain"/>
    <property type="match status" value="1"/>
</dbReference>
<evidence type="ECO:0000256" key="4">
    <source>
        <dbReference type="ARBA" id="ARBA00022741"/>
    </source>
</evidence>
<keyword evidence="5 10" id="KW-0067">ATP-binding</keyword>
<dbReference type="EMBL" id="FONW01000009">
    <property type="protein sequence ID" value="SFF54991.1"/>
    <property type="molecule type" value="Genomic_DNA"/>
</dbReference>
<dbReference type="GO" id="GO:0071555">
    <property type="term" value="P:cell wall organization"/>
    <property type="evidence" value="ECO:0007669"/>
    <property type="project" value="UniProtKB-KW"/>
</dbReference>
<evidence type="ECO:0000313" key="16">
    <source>
        <dbReference type="Proteomes" id="UP000198964"/>
    </source>
</evidence>
<dbReference type="Gene3D" id="3.40.1190.10">
    <property type="entry name" value="Mur-like, catalytic domain"/>
    <property type="match status" value="1"/>
</dbReference>
<comment type="similarity">
    <text evidence="10">Belongs to the MurCDEF family. MurF subfamily.</text>
</comment>
<keyword evidence="3 10" id="KW-0132">Cell division</keyword>
<dbReference type="Proteomes" id="UP000198964">
    <property type="component" value="Unassembled WGS sequence"/>
</dbReference>
<evidence type="ECO:0000259" key="14">
    <source>
        <dbReference type="Pfam" id="PF08245"/>
    </source>
</evidence>
<dbReference type="Gene3D" id="3.40.1390.10">
    <property type="entry name" value="MurE/MurF, N-terminal domain"/>
    <property type="match status" value="1"/>
</dbReference>
<evidence type="ECO:0000259" key="12">
    <source>
        <dbReference type="Pfam" id="PF01225"/>
    </source>
</evidence>
<keyword evidence="9 10" id="KW-0961">Cell wall biogenesis/degradation</keyword>
<evidence type="ECO:0000256" key="1">
    <source>
        <dbReference type="ARBA" id="ARBA00022490"/>
    </source>
</evidence>
<proteinExistence type="inferred from homology"/>
<feature type="domain" description="Mur ligase N-terminal catalytic" evidence="12">
    <location>
        <begin position="16"/>
        <end position="84"/>
    </location>
</feature>
<comment type="subcellular location">
    <subcellularLocation>
        <location evidence="10 11">Cytoplasm</location>
    </subcellularLocation>
</comment>
<dbReference type="Gene3D" id="3.90.190.20">
    <property type="entry name" value="Mur ligase, C-terminal domain"/>
    <property type="match status" value="1"/>
</dbReference>
<keyword evidence="4 10" id="KW-0547">Nucleotide-binding</keyword>
<dbReference type="EC" id="6.3.2.10" evidence="10 11"/>
<dbReference type="GO" id="GO:0005737">
    <property type="term" value="C:cytoplasm"/>
    <property type="evidence" value="ECO:0007669"/>
    <property type="project" value="UniProtKB-SubCell"/>
</dbReference>
<dbReference type="GO" id="GO:0051301">
    <property type="term" value="P:cell division"/>
    <property type="evidence" value="ECO:0007669"/>
    <property type="project" value="UniProtKB-KW"/>
</dbReference>
<protein>
    <recommendedName>
        <fullName evidence="10 11">UDP-N-acetylmuramoyl-tripeptide--D-alanyl-D-alanine ligase</fullName>
        <ecNumber evidence="10 11">6.3.2.10</ecNumber>
    </recommendedName>
    <alternativeName>
        <fullName evidence="10">D-alanyl-D-alanine-adding enzyme</fullName>
    </alternativeName>
</protein>
<evidence type="ECO:0000256" key="11">
    <source>
        <dbReference type="RuleBase" id="RU004136"/>
    </source>
</evidence>
<keyword evidence="7 10" id="KW-0573">Peptidoglycan synthesis</keyword>
<evidence type="ECO:0000313" key="15">
    <source>
        <dbReference type="EMBL" id="SFF54991.1"/>
    </source>
</evidence>
<dbReference type="Pfam" id="PF08245">
    <property type="entry name" value="Mur_ligase_M"/>
    <property type="match status" value="1"/>
</dbReference>
<feature type="domain" description="Mur ligase central" evidence="14">
    <location>
        <begin position="95"/>
        <end position="276"/>
    </location>
</feature>
<dbReference type="InterPro" id="IPR004101">
    <property type="entry name" value="Mur_ligase_C"/>
</dbReference>
<dbReference type="GO" id="GO:0008766">
    <property type="term" value="F:UDP-N-acetylmuramoylalanyl-D-glutamyl-2,6-diaminopimelate-D-alanyl-D-alanine ligase activity"/>
    <property type="evidence" value="ECO:0007669"/>
    <property type="project" value="RHEA"/>
</dbReference>
<evidence type="ECO:0000256" key="10">
    <source>
        <dbReference type="HAMAP-Rule" id="MF_02019"/>
    </source>
</evidence>
<evidence type="ECO:0000256" key="8">
    <source>
        <dbReference type="ARBA" id="ARBA00023306"/>
    </source>
</evidence>
<dbReference type="InterPro" id="IPR013221">
    <property type="entry name" value="Mur_ligase_cen"/>
</dbReference>
<dbReference type="NCBIfam" id="TIGR01143">
    <property type="entry name" value="murF"/>
    <property type="match status" value="1"/>
</dbReference>
<comment type="catalytic activity">
    <reaction evidence="10 11">
        <text>D-alanyl-D-alanine + UDP-N-acetyl-alpha-D-muramoyl-L-alanyl-gamma-D-glutamyl-meso-2,6-diaminopimelate + ATP = UDP-N-acetyl-alpha-D-muramoyl-L-alanyl-gamma-D-glutamyl-meso-2,6-diaminopimeloyl-D-alanyl-D-alanine + ADP + phosphate + H(+)</text>
        <dbReference type="Rhea" id="RHEA:28374"/>
        <dbReference type="ChEBI" id="CHEBI:15378"/>
        <dbReference type="ChEBI" id="CHEBI:30616"/>
        <dbReference type="ChEBI" id="CHEBI:43474"/>
        <dbReference type="ChEBI" id="CHEBI:57822"/>
        <dbReference type="ChEBI" id="CHEBI:61386"/>
        <dbReference type="ChEBI" id="CHEBI:83905"/>
        <dbReference type="ChEBI" id="CHEBI:456216"/>
        <dbReference type="EC" id="6.3.2.10"/>
    </reaction>
</comment>
<accession>A0A1I2JQN6</accession>
<evidence type="ECO:0000256" key="5">
    <source>
        <dbReference type="ARBA" id="ARBA00022840"/>
    </source>
</evidence>
<dbReference type="AlphaFoldDB" id="A0A1I2JQN6"/>
<dbReference type="InterPro" id="IPR051046">
    <property type="entry name" value="MurCDEF_CellWall_CoF430Synth"/>
</dbReference>
<dbReference type="InterPro" id="IPR035911">
    <property type="entry name" value="MurE/MurF_N"/>
</dbReference>
<evidence type="ECO:0000256" key="3">
    <source>
        <dbReference type="ARBA" id="ARBA00022618"/>
    </source>
</evidence>
<gene>
    <name evidence="10" type="primary">murF</name>
    <name evidence="15" type="ORF">SAMN05216283_10918</name>
</gene>
<dbReference type="PANTHER" id="PTHR43024">
    <property type="entry name" value="UDP-N-ACETYLMURAMOYL-TRIPEPTIDE--D-ALANYL-D-ALANINE LIGASE"/>
    <property type="match status" value="1"/>
</dbReference>
<evidence type="ECO:0000259" key="13">
    <source>
        <dbReference type="Pfam" id="PF02875"/>
    </source>
</evidence>
<dbReference type="HAMAP" id="MF_02019">
    <property type="entry name" value="MurF"/>
    <property type="match status" value="1"/>
</dbReference>
<evidence type="ECO:0000256" key="2">
    <source>
        <dbReference type="ARBA" id="ARBA00022598"/>
    </source>
</evidence>
<evidence type="ECO:0000256" key="6">
    <source>
        <dbReference type="ARBA" id="ARBA00022960"/>
    </source>
</evidence>
<dbReference type="Pfam" id="PF02875">
    <property type="entry name" value="Mur_ligase_C"/>
    <property type="match status" value="1"/>
</dbReference>